<dbReference type="AlphaFoldDB" id="A0A4Q7DKU2"/>
<evidence type="ECO:0000313" key="2">
    <source>
        <dbReference type="Proteomes" id="UP000293550"/>
    </source>
</evidence>
<proteinExistence type="predicted"/>
<dbReference type="EMBL" id="SCFB01000018">
    <property type="protein sequence ID" value="RZI45306.1"/>
    <property type="molecule type" value="Genomic_DNA"/>
</dbReference>
<comment type="caution">
    <text evidence="1">The sequence shown here is derived from an EMBL/GenBank/DDBJ whole genome shotgun (WGS) entry which is preliminary data.</text>
</comment>
<dbReference type="OrthoDB" id="8493387at2"/>
<gene>
    <name evidence="1" type="ORF">EQU50_07590</name>
</gene>
<reference evidence="1 2" key="1">
    <citation type="submission" date="2018-10" db="EMBL/GenBank/DDBJ databases">
        <title>An updated phylogeny of the Alphaproteobacteria reveals that the parasitic Rickettsiales and Holosporales have independent origins.</title>
        <authorList>
            <person name="Munoz-Gomez S.A."/>
            <person name="Hess S."/>
            <person name="Burger G."/>
            <person name="Lang B.F."/>
            <person name="Susko E."/>
            <person name="Slamovits C.H."/>
            <person name="Roger A.J."/>
        </authorList>
    </citation>
    <scope>NUCLEOTIDE SEQUENCE [LARGE SCALE GENOMIC DNA]</scope>
    <source>
        <strain evidence="1">HOLO01</strain>
    </source>
</reference>
<organism evidence="1 2">
    <name type="scientific">Candidatus Finniella inopinata</name>
    <dbReference type="NCBI Taxonomy" id="1696036"/>
    <lineage>
        <taxon>Bacteria</taxon>
        <taxon>Pseudomonadati</taxon>
        <taxon>Pseudomonadota</taxon>
        <taxon>Alphaproteobacteria</taxon>
        <taxon>Holosporales</taxon>
        <taxon>Candidatus Paracaedibacteraceae</taxon>
        <taxon>Candidatus Finniella</taxon>
    </lineage>
</organism>
<evidence type="ECO:0000313" key="1">
    <source>
        <dbReference type="EMBL" id="RZI45306.1"/>
    </source>
</evidence>
<dbReference type="Proteomes" id="UP000293550">
    <property type="component" value="Unassembled WGS sequence"/>
</dbReference>
<dbReference type="RefSeq" id="WP_130154526.1">
    <property type="nucleotide sequence ID" value="NZ_SCFB01000018.1"/>
</dbReference>
<accession>A0A4Q7DKU2</accession>
<protein>
    <submittedName>
        <fullName evidence="1">Uncharacterized protein</fullName>
    </submittedName>
</protein>
<sequence length="366" mass="43038">MFIKKYKILRLLLLFYAFFLGLQETHSSEAKESKDSLEGLDKKMQALSLKVSVPELRPLSLTRTDFDEWTDDYSNWHLYRDPYEPYVVARYTQKLVVQDQDFPLLRKNTEKHINYTWEASQRDHYRNHLLAQGFCYGSKTLNEAVMQTNGKTTDWVSSRSTAESSFNYYVRKSTAGHSELQFIEDMQNLWTKNADSIVQSFMPPKDDKENVYTYGFELFGTFDMCDGCLEQLREFKKEQQYAQGFSRRMRDELRDRFKGHAGDDFIIIYHSKFPYASSSYDGENNRFSLRDLTYCGIFGTEQYNFILGSPDVTRKLNPHIQPYEKEILYSLSQEKSLSTESDMIYGYIHHLSNTTVQCQSGRFSFP</sequence>
<keyword evidence="2" id="KW-1185">Reference proteome</keyword>
<name>A0A4Q7DKU2_9PROT</name>